<sequence length="66" mass="7513">MSDLLQKLLLQARAQPEPKPEWPRWIAEALAYKPESATPVKAPPKPGPAAVDRRHDYRVLSRVRNT</sequence>
<organism evidence="1 2">
    <name type="scientific">Bradyrhizobium daqingense</name>
    <dbReference type="NCBI Taxonomy" id="993502"/>
    <lineage>
        <taxon>Bacteria</taxon>
        <taxon>Pseudomonadati</taxon>
        <taxon>Pseudomonadota</taxon>
        <taxon>Alphaproteobacteria</taxon>
        <taxon>Hyphomicrobiales</taxon>
        <taxon>Nitrobacteraceae</taxon>
        <taxon>Bradyrhizobium</taxon>
    </lineage>
</organism>
<reference evidence="1 2" key="1">
    <citation type="journal article" date="2015" name="Stand. Genomic Sci.">
        <title>Genomic Encyclopedia of Bacterial and Archaeal Type Strains, Phase III: the genomes of soil and plant-associated and newly described type strains.</title>
        <authorList>
            <person name="Whitman W.B."/>
            <person name="Woyke T."/>
            <person name="Klenk H.P."/>
            <person name="Zhou Y."/>
            <person name="Lilburn T.G."/>
            <person name="Beck B.J."/>
            <person name="De Vos P."/>
            <person name="Vandamme P."/>
            <person name="Eisen J.A."/>
            <person name="Garrity G."/>
            <person name="Hugenholtz P."/>
            <person name="Kyrpides N.C."/>
        </authorList>
    </citation>
    <scope>NUCLEOTIDE SEQUENCE [LARGE SCALE GENOMIC DNA]</scope>
    <source>
        <strain evidence="1 2">CGMCC 1.10947</strain>
    </source>
</reference>
<name>A0A562LQR2_9BRAD</name>
<dbReference type="Proteomes" id="UP000317176">
    <property type="component" value="Unassembled WGS sequence"/>
</dbReference>
<comment type="caution">
    <text evidence="1">The sequence shown here is derived from an EMBL/GenBank/DDBJ whole genome shotgun (WGS) entry which is preliminary data.</text>
</comment>
<keyword evidence="2" id="KW-1185">Reference proteome</keyword>
<accession>A0A562LQR2</accession>
<dbReference type="EMBL" id="VLKL01000002">
    <property type="protein sequence ID" value="TWI09965.1"/>
    <property type="molecule type" value="Genomic_DNA"/>
</dbReference>
<proteinExistence type="predicted"/>
<dbReference type="AlphaFoldDB" id="A0A562LQR2"/>
<dbReference type="RefSeq" id="WP_145629141.1">
    <property type="nucleotide sequence ID" value="NZ_CP088014.1"/>
</dbReference>
<evidence type="ECO:0000313" key="1">
    <source>
        <dbReference type="EMBL" id="TWI09965.1"/>
    </source>
</evidence>
<gene>
    <name evidence="1" type="ORF">IQ17_01045</name>
</gene>
<protein>
    <submittedName>
        <fullName evidence="1">Uncharacterized protein</fullName>
    </submittedName>
</protein>
<evidence type="ECO:0000313" key="2">
    <source>
        <dbReference type="Proteomes" id="UP000317176"/>
    </source>
</evidence>